<evidence type="ECO:0000313" key="1">
    <source>
        <dbReference type="EMBL" id="HGI43337.1"/>
    </source>
</evidence>
<name>A0A7C4B9L6_THEPE</name>
<protein>
    <submittedName>
        <fullName evidence="1">Uncharacterized protein</fullName>
    </submittedName>
</protein>
<reference evidence="1" key="1">
    <citation type="journal article" date="2020" name="mSystems">
        <title>Genome- and Community-Level Interaction Insights into Carbon Utilization and Element Cycling Functions of Hydrothermarchaeota in Hydrothermal Sediment.</title>
        <authorList>
            <person name="Zhou Z."/>
            <person name="Liu Y."/>
            <person name="Xu W."/>
            <person name="Pan J."/>
            <person name="Luo Z.H."/>
            <person name="Li M."/>
        </authorList>
    </citation>
    <scope>NUCLEOTIDE SEQUENCE [LARGE SCALE GENOMIC DNA]</scope>
    <source>
        <strain evidence="1">SpSt-735</strain>
    </source>
</reference>
<comment type="caution">
    <text evidence="1">The sequence shown here is derived from an EMBL/GenBank/DDBJ whole genome shotgun (WGS) entry which is preliminary data.</text>
</comment>
<gene>
    <name evidence="1" type="ORF">ENV17_02990</name>
</gene>
<dbReference type="EMBL" id="DTFI01000078">
    <property type="protein sequence ID" value="HGI43337.1"/>
    <property type="molecule type" value="Genomic_DNA"/>
</dbReference>
<sequence>MYAQLKGHDFGCGKGLVTGGMKKEVEHEAILFVGEDPESAELLKRLAPSMRERIRIVNVNGLRGWLYVEYGTSRTPLLVTESRVVTGLQEILDFLGESLRDF</sequence>
<accession>A0A7C4B9L6</accession>
<organism evidence="1">
    <name type="scientific">Thermofilum pendens</name>
    <dbReference type="NCBI Taxonomy" id="2269"/>
    <lineage>
        <taxon>Archaea</taxon>
        <taxon>Thermoproteota</taxon>
        <taxon>Thermoprotei</taxon>
        <taxon>Thermofilales</taxon>
        <taxon>Thermofilaceae</taxon>
        <taxon>Thermofilum</taxon>
    </lineage>
</organism>
<dbReference type="AlphaFoldDB" id="A0A7C4B9L6"/>
<proteinExistence type="predicted"/>